<feature type="chain" id="PRO_5017768670" description="Squalene cyclase C-terminal domain-containing protein" evidence="1">
    <location>
        <begin position="28"/>
        <end position="376"/>
    </location>
</feature>
<feature type="signal peptide" evidence="1">
    <location>
        <begin position="1"/>
        <end position="27"/>
    </location>
</feature>
<keyword evidence="1" id="KW-0732">Signal</keyword>
<accession>A0A3D3R4P0</accession>
<evidence type="ECO:0000256" key="1">
    <source>
        <dbReference type="SAM" id="SignalP"/>
    </source>
</evidence>
<evidence type="ECO:0000313" key="4">
    <source>
        <dbReference type="Proteomes" id="UP000263642"/>
    </source>
</evidence>
<evidence type="ECO:0000313" key="3">
    <source>
        <dbReference type="EMBL" id="HCO23793.1"/>
    </source>
</evidence>
<dbReference type="SUPFAM" id="SSF48239">
    <property type="entry name" value="Terpenoid cyclases/Protein prenyltransferases"/>
    <property type="match status" value="1"/>
</dbReference>
<dbReference type="InterPro" id="IPR032696">
    <property type="entry name" value="SQ_cyclase_C"/>
</dbReference>
<proteinExistence type="predicted"/>
<name>A0A3D3R4P0_9PLAN</name>
<protein>
    <recommendedName>
        <fullName evidence="2">Squalene cyclase C-terminal domain-containing protein</fullName>
    </recommendedName>
</protein>
<dbReference type="AlphaFoldDB" id="A0A3D3R4P0"/>
<reference evidence="3 4" key="1">
    <citation type="journal article" date="2018" name="Nat. Biotechnol.">
        <title>A standardized bacterial taxonomy based on genome phylogeny substantially revises the tree of life.</title>
        <authorList>
            <person name="Parks D.H."/>
            <person name="Chuvochina M."/>
            <person name="Waite D.W."/>
            <person name="Rinke C."/>
            <person name="Skarshewski A."/>
            <person name="Chaumeil P.A."/>
            <person name="Hugenholtz P."/>
        </authorList>
    </citation>
    <scope>NUCLEOTIDE SEQUENCE [LARGE SCALE GENOMIC DNA]</scope>
    <source>
        <strain evidence="3">UBA9375</strain>
    </source>
</reference>
<gene>
    <name evidence="3" type="ORF">DIT97_12330</name>
</gene>
<dbReference type="Gene3D" id="1.50.10.20">
    <property type="match status" value="2"/>
</dbReference>
<dbReference type="EMBL" id="DQAY01000069">
    <property type="protein sequence ID" value="HCO23793.1"/>
    <property type="molecule type" value="Genomic_DNA"/>
</dbReference>
<comment type="caution">
    <text evidence="3">The sequence shown here is derived from an EMBL/GenBank/DDBJ whole genome shotgun (WGS) entry which is preliminary data.</text>
</comment>
<feature type="domain" description="Squalene cyclase C-terminal" evidence="2">
    <location>
        <begin position="69"/>
        <end position="221"/>
    </location>
</feature>
<dbReference type="InterPro" id="IPR008930">
    <property type="entry name" value="Terpenoid_cyclase/PrenylTrfase"/>
</dbReference>
<evidence type="ECO:0000259" key="2">
    <source>
        <dbReference type="Pfam" id="PF13243"/>
    </source>
</evidence>
<organism evidence="3 4">
    <name type="scientific">Gimesia maris</name>
    <dbReference type="NCBI Taxonomy" id="122"/>
    <lineage>
        <taxon>Bacteria</taxon>
        <taxon>Pseudomonadati</taxon>
        <taxon>Planctomycetota</taxon>
        <taxon>Planctomycetia</taxon>
        <taxon>Planctomycetales</taxon>
        <taxon>Planctomycetaceae</taxon>
        <taxon>Gimesia</taxon>
    </lineage>
</organism>
<dbReference type="Pfam" id="PF13243">
    <property type="entry name" value="SQHop_cyclase_C"/>
    <property type="match status" value="1"/>
</dbReference>
<dbReference type="RefSeq" id="WP_339686774.1">
    <property type="nucleotide sequence ID" value="NZ_CAXBMG010000035.1"/>
</dbReference>
<dbReference type="Proteomes" id="UP000263642">
    <property type="component" value="Unassembled WGS sequence"/>
</dbReference>
<sequence length="376" mass="41591">MPTFNQIPRTICIWILLLMACVGTSQAADSPLTADRQQELKKIQMQGVNFLKNSQLEDGLWTTETVPGISALVTTALLESGVPASDPVVAKALRRLEGYVQKDGGIYYEKSNHRNYETCISIMAFHAANKDGRYNSTIKNAEKFLRGLQWDEGEGIESSDTAYGGAGYGGHSRPDLSNTQFLIEALKKAGAKADDPAIQKALVFVSRTQNLESEYNTTPFASKIDDGGFYYTPAAGGTSQAGTTPDGGLRSYGSMTYAGLKSMIYAGVNEDDKRVKAANEWIRRHYTLKENPGMELMGLFYYFHTFAKALDAMKVDQFKDAEGTQHNWRAELIEQLASLQQENGSWSNKQKRWYESDPNLATAYALLALSYCQPAK</sequence>
<dbReference type="CDD" id="cd00688">
    <property type="entry name" value="ISOPREN_C2_like"/>
    <property type="match status" value="1"/>
</dbReference>